<dbReference type="Gene3D" id="3.40.50.1860">
    <property type="match status" value="2"/>
</dbReference>
<accession>A0A6C0I9B5</accession>
<proteinExistence type="predicted"/>
<dbReference type="SUPFAM" id="SSF53681">
    <property type="entry name" value="Aspartate/glutamate racemase"/>
    <property type="match status" value="2"/>
</dbReference>
<evidence type="ECO:0008006" key="2">
    <source>
        <dbReference type="Google" id="ProtNLM"/>
    </source>
</evidence>
<name>A0A6C0I9B5_9ZZZZ</name>
<dbReference type="InterPro" id="IPR033134">
    <property type="entry name" value="Asp/Glu_racemase_AS_2"/>
</dbReference>
<dbReference type="GO" id="GO:0016855">
    <property type="term" value="F:racemase and epimerase activity, acting on amino acids and derivatives"/>
    <property type="evidence" value="ECO:0007669"/>
    <property type="project" value="InterPro"/>
</dbReference>
<dbReference type="InterPro" id="IPR001920">
    <property type="entry name" value="Asp/Glu_race"/>
</dbReference>
<sequence length="220" mass="25837">MKIIIIDSGLGGGDFITKLRRENINIECEFVKPFKNMVSTYDKKYVRNNIIKLLNTYSYNNIHSIIIACHSISSCILDILIENKFIYNKINIYEPIIPMCLYIKQNKNKNILILSTPLTHKIRWHYRLMKSKNINIKYLSFPTLAKELEEHTTYNKSLDKLKKQKEFIIKSDCVVLGCTHYNTIMDVISNKLKIKYNFQGVILNSNEILLNFFIKSCIEK</sequence>
<dbReference type="EMBL" id="MN740144">
    <property type="protein sequence ID" value="QHT89628.1"/>
    <property type="molecule type" value="Genomic_DNA"/>
</dbReference>
<dbReference type="PROSITE" id="PS00924">
    <property type="entry name" value="ASP_GLU_RACEMASE_2"/>
    <property type="match status" value="1"/>
</dbReference>
<evidence type="ECO:0000313" key="1">
    <source>
        <dbReference type="EMBL" id="QHT89628.1"/>
    </source>
</evidence>
<organism evidence="1">
    <name type="scientific">viral metagenome</name>
    <dbReference type="NCBI Taxonomy" id="1070528"/>
    <lineage>
        <taxon>unclassified sequences</taxon>
        <taxon>metagenomes</taxon>
        <taxon>organismal metagenomes</taxon>
    </lineage>
</organism>
<dbReference type="AlphaFoldDB" id="A0A6C0I9B5"/>
<protein>
    <recommendedName>
        <fullName evidence="2">Glutamate racemase</fullName>
    </recommendedName>
</protein>
<reference evidence="1" key="1">
    <citation type="journal article" date="2020" name="Nature">
        <title>Giant virus diversity and host interactions through global metagenomics.</title>
        <authorList>
            <person name="Schulz F."/>
            <person name="Roux S."/>
            <person name="Paez-Espino D."/>
            <person name="Jungbluth S."/>
            <person name="Walsh D.A."/>
            <person name="Denef V.J."/>
            <person name="McMahon K.D."/>
            <person name="Konstantinidis K.T."/>
            <person name="Eloe-Fadrosh E.A."/>
            <person name="Kyrpides N.C."/>
            <person name="Woyke T."/>
        </authorList>
    </citation>
    <scope>NUCLEOTIDE SEQUENCE</scope>
    <source>
        <strain evidence="1">GVMAG-M-3300023184-60</strain>
    </source>
</reference>